<gene>
    <name evidence="3" type="ORF">WG219_08355</name>
</gene>
<protein>
    <submittedName>
        <fullName evidence="3">DUF3472 domain-containing protein</fullName>
    </submittedName>
</protein>
<dbReference type="InterPro" id="IPR021862">
    <property type="entry name" value="DUF3472"/>
</dbReference>
<dbReference type="EMBL" id="CP148074">
    <property type="protein sequence ID" value="WXL27451.1"/>
    <property type="molecule type" value="Genomic_DNA"/>
</dbReference>
<proteinExistence type="predicted"/>
<dbReference type="InterPro" id="IPR048990">
    <property type="entry name" value="StcE_b-sandwich"/>
</dbReference>
<accession>A0ABZ2RKC8</accession>
<evidence type="ECO:0000313" key="3">
    <source>
        <dbReference type="EMBL" id="WXL27451.1"/>
    </source>
</evidence>
<name>A0ABZ2RKC8_ECTME</name>
<evidence type="ECO:0000313" key="4">
    <source>
        <dbReference type="Proteomes" id="UP001476583"/>
    </source>
</evidence>
<organism evidence="3 4">
    <name type="scientific">Ectopseudomonas mendocina</name>
    <name type="common">Pseudomonas mendocina</name>
    <dbReference type="NCBI Taxonomy" id="300"/>
    <lineage>
        <taxon>Bacteria</taxon>
        <taxon>Pseudomonadati</taxon>
        <taxon>Pseudomonadota</taxon>
        <taxon>Gammaproteobacteria</taxon>
        <taxon>Pseudomonadales</taxon>
        <taxon>Pseudomonadaceae</taxon>
        <taxon>Ectopseudomonas</taxon>
    </lineage>
</organism>
<feature type="domain" description="Metalloprotease StcE beta-sandwich" evidence="2">
    <location>
        <begin position="273"/>
        <end position="337"/>
    </location>
</feature>
<evidence type="ECO:0000256" key="1">
    <source>
        <dbReference type="SAM" id="SignalP"/>
    </source>
</evidence>
<evidence type="ECO:0000259" key="2">
    <source>
        <dbReference type="Pfam" id="PF20944"/>
    </source>
</evidence>
<keyword evidence="1" id="KW-0732">Signal</keyword>
<keyword evidence="4" id="KW-1185">Reference proteome</keyword>
<dbReference type="Proteomes" id="UP001476583">
    <property type="component" value="Chromosome"/>
</dbReference>
<reference evidence="3 4" key="1">
    <citation type="submission" date="2024-03" db="EMBL/GenBank/DDBJ databases">
        <title>Complete genome of BD2.</title>
        <authorList>
            <person name="Cao G."/>
        </authorList>
    </citation>
    <scope>NUCLEOTIDE SEQUENCE [LARGE SCALE GENOMIC DNA]</scope>
    <source>
        <strain evidence="3 4">BD2</strain>
    </source>
</reference>
<feature type="chain" id="PRO_5045349169" evidence="1">
    <location>
        <begin position="24"/>
        <end position="341"/>
    </location>
</feature>
<sequence>MKFAIAKKLLLPALLIVSPLSHAVVAGGIVSIRNVWPAGASYNQMAFYQQISNDGGPKSHYFWANQFHFKGGDGGYIGLQNRGNGVHAFNYSIWKAKGWKSGNCKHFSHEGSGVQCQVEYPWKTGHIYQLKVLKEGNLVKGVIYDFMTGQAKTVGVIEVTETFGGLYASSGFVEEYSQGNGQLSSCSVIGAQSSVFYNPVANDSVRAEQSTKTYGNCNDGYIVQAACNASACINVINDLGAIPSPSVKQVPVVHSNDLGAQTIANALSDTQQVTIQTTKSNWAPNIFFPSPGQYKWKSIFVDHRASNTSSLHINGSLLTLSKGQQLSYVSDGKSWNAVTVQ</sequence>
<dbReference type="Gene3D" id="2.60.120.1230">
    <property type="match status" value="1"/>
</dbReference>
<feature type="signal peptide" evidence="1">
    <location>
        <begin position="1"/>
        <end position="23"/>
    </location>
</feature>
<dbReference type="Pfam" id="PF11958">
    <property type="entry name" value="DUF3472"/>
    <property type="match status" value="1"/>
</dbReference>
<dbReference type="Pfam" id="PF20944">
    <property type="entry name" value="StcE_b-sandwich"/>
    <property type="match status" value="1"/>
</dbReference>